<dbReference type="AlphaFoldDB" id="A0A371B4V3"/>
<sequence length="82" mass="8629">MTKSANGAGANVTVDTPRVTKAAQLLTLLQTGTGASLEEMVEATGWQSHTVRAAMTGLRKKGHVVEKHVEGNTTIWSVKPTA</sequence>
<accession>A0A371B4V3</accession>
<dbReference type="SUPFAM" id="SSF46785">
    <property type="entry name" value="Winged helix' DNA-binding domain"/>
    <property type="match status" value="1"/>
</dbReference>
<dbReference type="OrthoDB" id="7206991at2"/>
<dbReference type="EMBL" id="QRGP01000002">
    <property type="protein sequence ID" value="RDV02451.1"/>
    <property type="molecule type" value="Genomic_DNA"/>
</dbReference>
<keyword evidence="2" id="KW-1185">Reference proteome</keyword>
<gene>
    <name evidence="1" type="ORF">DXH95_10745</name>
</gene>
<comment type="caution">
    <text evidence="1">The sequence shown here is derived from an EMBL/GenBank/DDBJ whole genome shotgun (WGS) entry which is preliminary data.</text>
</comment>
<evidence type="ECO:0000313" key="1">
    <source>
        <dbReference type="EMBL" id="RDV02451.1"/>
    </source>
</evidence>
<dbReference type="InterPro" id="IPR021880">
    <property type="entry name" value="DUF3489"/>
</dbReference>
<evidence type="ECO:0000313" key="2">
    <source>
        <dbReference type="Proteomes" id="UP000263833"/>
    </source>
</evidence>
<dbReference type="InterPro" id="IPR036390">
    <property type="entry name" value="WH_DNA-bd_sf"/>
</dbReference>
<name>A0A371B4V3_9SPHN</name>
<dbReference type="RefSeq" id="WP_115549556.1">
    <property type="nucleotide sequence ID" value="NZ_QRGP01000002.1"/>
</dbReference>
<reference evidence="2" key="1">
    <citation type="submission" date="2018-08" db="EMBL/GenBank/DDBJ databases">
        <authorList>
            <person name="Kim S.-J."/>
            <person name="Jung G.-Y."/>
        </authorList>
    </citation>
    <scope>NUCLEOTIDE SEQUENCE [LARGE SCALE GENOMIC DNA]</scope>
    <source>
        <strain evidence="2">GY_G</strain>
    </source>
</reference>
<proteinExistence type="predicted"/>
<organism evidence="1 2">
    <name type="scientific">Sphingorhabdus pulchriflava</name>
    <dbReference type="NCBI Taxonomy" id="2292257"/>
    <lineage>
        <taxon>Bacteria</taxon>
        <taxon>Pseudomonadati</taxon>
        <taxon>Pseudomonadota</taxon>
        <taxon>Alphaproteobacteria</taxon>
        <taxon>Sphingomonadales</taxon>
        <taxon>Sphingomonadaceae</taxon>
        <taxon>Sphingorhabdus</taxon>
    </lineage>
</organism>
<protein>
    <submittedName>
        <fullName evidence="1">DUF3489 domain-containing protein</fullName>
    </submittedName>
</protein>
<dbReference type="Pfam" id="PF11994">
    <property type="entry name" value="DUF3489"/>
    <property type="match status" value="1"/>
</dbReference>
<dbReference type="Proteomes" id="UP000263833">
    <property type="component" value="Unassembled WGS sequence"/>
</dbReference>